<dbReference type="OrthoDB" id="2123952at2759"/>
<dbReference type="InterPro" id="IPR050815">
    <property type="entry name" value="TF_fung"/>
</dbReference>
<dbReference type="GO" id="GO:0000981">
    <property type="term" value="F:DNA-binding transcription factor activity, RNA polymerase II-specific"/>
    <property type="evidence" value="ECO:0007669"/>
    <property type="project" value="InterPro"/>
</dbReference>
<feature type="compositionally biased region" description="Polar residues" evidence="6">
    <location>
        <begin position="1"/>
        <end position="16"/>
    </location>
</feature>
<dbReference type="PROSITE" id="PS00463">
    <property type="entry name" value="ZN2_CY6_FUNGAL_1"/>
    <property type="match status" value="1"/>
</dbReference>
<evidence type="ECO:0000256" key="3">
    <source>
        <dbReference type="ARBA" id="ARBA00023015"/>
    </source>
</evidence>
<dbReference type="PANTHER" id="PTHR47338:SF5">
    <property type="entry name" value="ZN(II)2CYS6 TRANSCRIPTION FACTOR (EUROFUNG)"/>
    <property type="match status" value="1"/>
</dbReference>
<dbReference type="GO" id="GO:0003677">
    <property type="term" value="F:DNA binding"/>
    <property type="evidence" value="ECO:0007669"/>
    <property type="project" value="InterPro"/>
</dbReference>
<dbReference type="CDD" id="cd00067">
    <property type="entry name" value="GAL4"/>
    <property type="match status" value="1"/>
</dbReference>
<dbReference type="GO" id="GO:0005634">
    <property type="term" value="C:nucleus"/>
    <property type="evidence" value="ECO:0007669"/>
    <property type="project" value="UniProtKB-SubCell"/>
</dbReference>
<evidence type="ECO:0000256" key="4">
    <source>
        <dbReference type="ARBA" id="ARBA00023163"/>
    </source>
</evidence>
<feature type="domain" description="Zn(2)-C6 fungal-type" evidence="7">
    <location>
        <begin position="252"/>
        <end position="282"/>
    </location>
</feature>
<comment type="subcellular location">
    <subcellularLocation>
        <location evidence="1">Nucleus</location>
    </subcellularLocation>
</comment>
<feature type="region of interest" description="Disordered" evidence="6">
    <location>
        <begin position="193"/>
        <end position="241"/>
    </location>
</feature>
<dbReference type="Pfam" id="PF04082">
    <property type="entry name" value="Fungal_trans"/>
    <property type="match status" value="1"/>
</dbReference>
<feature type="compositionally biased region" description="Polar residues" evidence="6">
    <location>
        <begin position="148"/>
        <end position="160"/>
    </location>
</feature>
<dbReference type="Pfam" id="PF00172">
    <property type="entry name" value="Zn_clus"/>
    <property type="match status" value="1"/>
</dbReference>
<name>A0A9W8LVC0_9FUNG</name>
<evidence type="ECO:0000313" key="9">
    <source>
        <dbReference type="Proteomes" id="UP001140094"/>
    </source>
</evidence>
<evidence type="ECO:0000259" key="7">
    <source>
        <dbReference type="PROSITE" id="PS50048"/>
    </source>
</evidence>
<dbReference type="PANTHER" id="PTHR47338">
    <property type="entry name" value="ZN(II)2CYS6 TRANSCRIPTION FACTOR (EUROFUNG)-RELATED"/>
    <property type="match status" value="1"/>
</dbReference>
<dbReference type="GO" id="GO:0006351">
    <property type="term" value="P:DNA-templated transcription"/>
    <property type="evidence" value="ECO:0007669"/>
    <property type="project" value="InterPro"/>
</dbReference>
<dbReference type="InterPro" id="IPR007219">
    <property type="entry name" value="XnlR_reg_dom"/>
</dbReference>
<dbReference type="EMBL" id="JANBUO010000217">
    <property type="protein sequence ID" value="KAJ2806183.1"/>
    <property type="molecule type" value="Genomic_DNA"/>
</dbReference>
<keyword evidence="9" id="KW-1185">Reference proteome</keyword>
<feature type="region of interest" description="Disordered" evidence="6">
    <location>
        <begin position="1"/>
        <end position="119"/>
    </location>
</feature>
<dbReference type="Gene3D" id="4.10.240.10">
    <property type="entry name" value="Zn(2)-C6 fungal-type DNA-binding domain"/>
    <property type="match status" value="1"/>
</dbReference>
<feature type="compositionally biased region" description="Pro residues" evidence="6">
    <location>
        <begin position="221"/>
        <end position="232"/>
    </location>
</feature>
<dbReference type="SUPFAM" id="SSF57701">
    <property type="entry name" value="Zn2/Cys6 DNA-binding domain"/>
    <property type="match status" value="1"/>
</dbReference>
<gene>
    <name evidence="8" type="ORF">H4R20_001786</name>
</gene>
<dbReference type="SMART" id="SM00066">
    <property type="entry name" value="GAL4"/>
    <property type="match status" value="1"/>
</dbReference>
<keyword evidence="2" id="KW-0479">Metal-binding</keyword>
<dbReference type="PROSITE" id="PS50048">
    <property type="entry name" value="ZN2_CY6_FUNGAL_2"/>
    <property type="match status" value="1"/>
</dbReference>
<evidence type="ECO:0000256" key="5">
    <source>
        <dbReference type="ARBA" id="ARBA00023242"/>
    </source>
</evidence>
<evidence type="ECO:0000256" key="2">
    <source>
        <dbReference type="ARBA" id="ARBA00022723"/>
    </source>
</evidence>
<comment type="caution">
    <text evidence="8">The sequence shown here is derived from an EMBL/GenBank/DDBJ whole genome shotgun (WGS) entry which is preliminary data.</text>
</comment>
<feature type="compositionally biased region" description="Low complexity" evidence="6">
    <location>
        <begin position="24"/>
        <end position="45"/>
    </location>
</feature>
<evidence type="ECO:0000256" key="6">
    <source>
        <dbReference type="SAM" id="MobiDB-lite"/>
    </source>
</evidence>
<dbReference type="AlphaFoldDB" id="A0A9W8LVC0"/>
<dbReference type="InterPro" id="IPR001138">
    <property type="entry name" value="Zn2Cys6_DnaBD"/>
</dbReference>
<protein>
    <recommendedName>
        <fullName evidence="7">Zn(2)-C6 fungal-type domain-containing protein</fullName>
    </recommendedName>
</protein>
<keyword evidence="4" id="KW-0804">Transcription</keyword>
<proteinExistence type="predicted"/>
<dbReference type="CDD" id="cd12148">
    <property type="entry name" value="fungal_TF_MHR"/>
    <property type="match status" value="1"/>
</dbReference>
<feature type="compositionally biased region" description="Polar residues" evidence="6">
    <location>
        <begin position="50"/>
        <end position="79"/>
    </location>
</feature>
<feature type="region of interest" description="Disordered" evidence="6">
    <location>
        <begin position="139"/>
        <end position="160"/>
    </location>
</feature>
<dbReference type="Proteomes" id="UP001140094">
    <property type="component" value="Unassembled WGS sequence"/>
</dbReference>
<organism evidence="8 9">
    <name type="scientific">Coemansia guatemalensis</name>
    <dbReference type="NCBI Taxonomy" id="2761395"/>
    <lineage>
        <taxon>Eukaryota</taxon>
        <taxon>Fungi</taxon>
        <taxon>Fungi incertae sedis</taxon>
        <taxon>Zoopagomycota</taxon>
        <taxon>Kickxellomycotina</taxon>
        <taxon>Kickxellomycetes</taxon>
        <taxon>Kickxellales</taxon>
        <taxon>Kickxellaceae</taxon>
        <taxon>Coemansia</taxon>
    </lineage>
</organism>
<dbReference type="InterPro" id="IPR036864">
    <property type="entry name" value="Zn2-C6_fun-type_DNA-bd_sf"/>
</dbReference>
<accession>A0A9W8LVC0</accession>
<reference evidence="8" key="1">
    <citation type="submission" date="2022-07" db="EMBL/GenBank/DDBJ databases">
        <title>Phylogenomic reconstructions and comparative analyses of Kickxellomycotina fungi.</title>
        <authorList>
            <person name="Reynolds N.K."/>
            <person name="Stajich J.E."/>
            <person name="Barry K."/>
            <person name="Grigoriev I.V."/>
            <person name="Crous P."/>
            <person name="Smith M.E."/>
        </authorList>
    </citation>
    <scope>NUCLEOTIDE SEQUENCE</scope>
    <source>
        <strain evidence="8">NRRL 1565</strain>
    </source>
</reference>
<sequence length="914" mass="102228">MATNSFSVNSLLNNTPPDEDIRLSPTSSITDSSASTGNNSSSVGSPLAGTIQNGTTLPSLAASPANTRAWQPASSNPSVSAARASNRHFDAQSPMRATQPLLPPPPPLHTASIHHQHYRQSDYVRQHVYRHQRRIPLDASHSQHRPPVSTTEMHTNGGDQWQRTPHNAANHGLALRHQIPTAEYRYWPYPPPPQQQQQHAFPPYLAPGGGAGPYYAHPGGTPLPPPPPPVPAPHSGSAGMHVPWRRERRSKACLRCHTKKIKCEGTGPICDGCRHAGCECKWVEMKKRGPKPKKSRDKVCAPVSETANVQYLTPKPSSGALAEAAVPASAAASAISSEQRQQQQQKISGVMRAETPPIGQTAAPSPPEALSPESATMDQVMQRFHSDHVPADTREAVVYYFDYIYARTPIFHPATFVRRVAFGQVDPLLIDAIKACTARIITKRTGRAIDIGALNTSIRKRLLGGQDQPTLDYVRAILLAAIVSGSESKLSTYGSLAGLASSIVMRLEWHMLDLGRGLDEIPWEEWVTIEEKRRTFWAVYQLDSYYSLLSDRPMNIDRMHVCISTPGSDYTWDDISMPQIMHWPTRHQSDIRRDVVIRMGALSYTFMDLCSLTTIISQINEFLWDVRVRVLATPLDGGWSAGIPFMEDIAVPELGAPQEPVASMFEYPEFCEFHKMLHEWRTSLIPSEDITNSQCSPMSDVGQVGSLENRRFMMRVRYFSLRCYVVPFILLLHFTNRPSFFNHNHQLPKRIGKLVGLVSATDSQEDRVLRSMMSMSFSEIQNDGFLAYDIVDESWDICLSETYLLVEHLERNSDIPIDRYDNTFPFCIFTPITVLVRHIRICREKTHRYSTVVSGSSAALRNELAKAVSALRRLWNLLKELGFLWGAGDMEKLLRTMQVEEIVNATDLLQDLNL</sequence>
<evidence type="ECO:0000313" key="8">
    <source>
        <dbReference type="EMBL" id="KAJ2806183.1"/>
    </source>
</evidence>
<evidence type="ECO:0000256" key="1">
    <source>
        <dbReference type="ARBA" id="ARBA00004123"/>
    </source>
</evidence>
<keyword evidence="3" id="KW-0805">Transcription regulation</keyword>
<dbReference type="GO" id="GO:0008270">
    <property type="term" value="F:zinc ion binding"/>
    <property type="evidence" value="ECO:0007669"/>
    <property type="project" value="InterPro"/>
</dbReference>
<keyword evidence="5" id="KW-0539">Nucleus</keyword>